<feature type="domain" description="HTH cro/C1-type" evidence="1">
    <location>
        <begin position="32"/>
        <end position="61"/>
    </location>
</feature>
<accession>A0A8S5SZ18</accession>
<sequence length="390" mass="43868">MQTRIDISDAVLQWVVRKTQFAALPPKAAAHLTKWVSGEKKPTFNQLEEVSKATGIPLGYFFLQQPPHEDVPLMEYRTVNSVSFSQPSRSLIATIHEMEMVQDWTREYMIAEGITPPACVGAFKSYDDAAVCAAKVREILGLSENWFEKHPNAAASYRFMRNAISNSGVLVMMNGVVGNNTHKPLDIAEFRAFAMIDAYAPLIFINTNDSESGKLFSLIHEFAHVCVGESDFFNDRSSGAETVRPVEVLCNAVAAEILVPQNLFLAKWNECMQNYDEETAVQVLSGFFKCGTTVIARRALDNGKISREVYRKIAKAAIEQYNETRRRNKEEGEGGGDYYRTKRSKIDKRFFEMLTNSVLAGRTQYTDAFRLTSTNRATYEKLVDMQKGGV</sequence>
<reference evidence="2" key="1">
    <citation type="journal article" date="2021" name="Proc. Natl. Acad. Sci. U.S.A.">
        <title>A Catalog of Tens of Thousands of Viruses from Human Metagenomes Reveals Hidden Associations with Chronic Diseases.</title>
        <authorList>
            <person name="Tisza M.J."/>
            <person name="Buck C.B."/>
        </authorList>
    </citation>
    <scope>NUCLEOTIDE SEQUENCE</scope>
    <source>
        <strain evidence="2">CtPyh10</strain>
    </source>
</reference>
<protein>
    <submittedName>
        <fullName evidence="2">Putative Zn peptidase</fullName>
    </submittedName>
</protein>
<dbReference type="InterPro" id="IPR001387">
    <property type="entry name" value="Cro/C1-type_HTH"/>
</dbReference>
<dbReference type="Gene3D" id="1.10.10.2910">
    <property type="match status" value="1"/>
</dbReference>
<organism evidence="2">
    <name type="scientific">Siphoviridae sp. ctPyh10</name>
    <dbReference type="NCBI Taxonomy" id="2827865"/>
    <lineage>
        <taxon>Viruses</taxon>
        <taxon>Duplodnaviria</taxon>
        <taxon>Heunggongvirae</taxon>
        <taxon>Uroviricota</taxon>
        <taxon>Caudoviricetes</taxon>
    </lineage>
</organism>
<name>A0A8S5SZ18_9CAUD</name>
<proteinExistence type="predicted"/>
<dbReference type="PANTHER" id="PTHR43236:SF2">
    <property type="entry name" value="BLL0069 PROTEIN"/>
    <property type="match status" value="1"/>
</dbReference>
<dbReference type="EMBL" id="BK032711">
    <property type="protein sequence ID" value="DAF56257.1"/>
    <property type="molecule type" value="Genomic_DNA"/>
</dbReference>
<dbReference type="InterPro" id="IPR052345">
    <property type="entry name" value="Rad_response_metalloprotease"/>
</dbReference>
<evidence type="ECO:0000313" key="2">
    <source>
        <dbReference type="EMBL" id="DAF56257.1"/>
    </source>
</evidence>
<dbReference type="PROSITE" id="PS50943">
    <property type="entry name" value="HTH_CROC1"/>
    <property type="match status" value="1"/>
</dbReference>
<evidence type="ECO:0000259" key="1">
    <source>
        <dbReference type="PROSITE" id="PS50943"/>
    </source>
</evidence>
<dbReference type="PANTHER" id="PTHR43236">
    <property type="entry name" value="ANTITOXIN HIGA1"/>
    <property type="match status" value="1"/>
</dbReference>
<dbReference type="InterPro" id="IPR010359">
    <property type="entry name" value="IrrE_HExxH"/>
</dbReference>
<dbReference type="Pfam" id="PF06114">
    <property type="entry name" value="Peptidase_M78"/>
    <property type="match status" value="1"/>
</dbReference>